<accession>A0A6B0TWS8</accession>
<proteinExistence type="predicted"/>
<protein>
    <submittedName>
        <fullName evidence="1">Putative secreted protein</fullName>
    </submittedName>
</protein>
<name>A0A6B0TWS8_IXORI</name>
<dbReference type="AlphaFoldDB" id="A0A6B0TWS8"/>
<dbReference type="EMBL" id="GIFC01000258">
    <property type="protein sequence ID" value="MXU82341.1"/>
    <property type="molecule type" value="Transcribed_RNA"/>
</dbReference>
<organism evidence="1">
    <name type="scientific">Ixodes ricinus</name>
    <name type="common">Common tick</name>
    <name type="synonym">Acarus ricinus</name>
    <dbReference type="NCBI Taxonomy" id="34613"/>
    <lineage>
        <taxon>Eukaryota</taxon>
        <taxon>Metazoa</taxon>
        <taxon>Ecdysozoa</taxon>
        <taxon>Arthropoda</taxon>
        <taxon>Chelicerata</taxon>
        <taxon>Arachnida</taxon>
        <taxon>Acari</taxon>
        <taxon>Parasitiformes</taxon>
        <taxon>Ixodida</taxon>
        <taxon>Ixodoidea</taxon>
        <taxon>Ixodidae</taxon>
        <taxon>Ixodinae</taxon>
        <taxon>Ixodes</taxon>
    </lineage>
</organism>
<sequence>MRRCSLLSLPVGFGFDQAHLTQREYACFSELKFQLSNAESCFKMCIIICNKLCCSALCTKLKLGFVSI</sequence>
<evidence type="ECO:0000313" key="1">
    <source>
        <dbReference type="EMBL" id="MXU82341.1"/>
    </source>
</evidence>
<reference evidence="1" key="1">
    <citation type="submission" date="2019-12" db="EMBL/GenBank/DDBJ databases">
        <title>An insight into the sialome of adult female Ixodes ricinus ticks feeding for 6 days.</title>
        <authorList>
            <person name="Perner J."/>
            <person name="Ribeiro J.M.C."/>
        </authorList>
    </citation>
    <scope>NUCLEOTIDE SEQUENCE</scope>
    <source>
        <strain evidence="1">Semi-engorged</strain>
        <tissue evidence="1">Salivary glands</tissue>
    </source>
</reference>